<comment type="caution">
    <text evidence="2">The sequence shown here is derived from an EMBL/GenBank/DDBJ whole genome shotgun (WGS) entry which is preliminary data.</text>
</comment>
<evidence type="ECO:0000313" key="2">
    <source>
        <dbReference type="EMBL" id="KAB1149432.1"/>
    </source>
</evidence>
<protein>
    <submittedName>
        <fullName evidence="2">Ig-like domain repeat protein</fullName>
    </submittedName>
</protein>
<keyword evidence="3" id="KW-1185">Reference proteome</keyword>
<reference evidence="2 3" key="1">
    <citation type="submission" date="2019-09" db="EMBL/GenBank/DDBJ databases">
        <title>Screening of Novel Bioactive Compounds from Soil-Associated.</title>
        <authorList>
            <person name="Zhao S."/>
        </authorList>
    </citation>
    <scope>NUCLEOTIDE SEQUENCE [LARGE SCALE GENOMIC DNA]</scope>
    <source>
        <strain evidence="2 3">HIT-DPA4</strain>
    </source>
</reference>
<sequence>MRRRTLTAATSLAVLFSSVVLLAAPASADSAKLLPIKSAGDVVVDGAHQRIFISDPYQGKIVATDYRGTVVGSVTSLPGVDGLQLSADSGTVYAASPGADAIVAVDTALVQETERYATGEGTDPAHLALAGGKLWFGYGTKEHGYIGSLDVSGTEPVVALDQDPDTTYPGAPLLASTPGAPNTLAAAAPEYYGSWLGVYDVTSGTATRTARAGGSGSDLGSTSDLAFTPDGSRLITANPGNQHRVWQTSDLTQVSTYTTQHHPSSVAIAADGTLAAGTDAPYDPSLFIFNPGTTTAVRTYTWPDTDTISGYDELGDANLAWEPGETAGRLFAVTHNHESEYTLRVLTDAPRSKPVLTVDAPASAARARTLTVKGTLTATLPLPAGTPLDVTRFDLESPDGKSLGTKSLGSGGKFSFTDKPPAGGKVKYKVTYAGDATHTPASAADTVAVSRAKPALTLNNNGKKYAYGADARFTAHLGTTYKNRTVEIWADPFGPDKPKKLVKSGRVNSNGNLSVTLDLRRDTKVTAKFAGDARYRPRSVSSTVGTRVKVSTAVGRHYTTRNTWGHTYYYFHKSRNPLFTTTMTAYPHREQRLQFQVYYQGTWYDGGSKYFPLSSAGVSKVELTGTHDTGWRFRVRSSYIDSTSGDNVNSTTHGAWKYFYFTN</sequence>
<dbReference type="InterPro" id="IPR015943">
    <property type="entry name" value="WD40/YVTN_repeat-like_dom_sf"/>
</dbReference>
<feature type="signal peptide" evidence="1">
    <location>
        <begin position="1"/>
        <end position="23"/>
    </location>
</feature>
<accession>A0A6H9V6L9</accession>
<organism evidence="2 3">
    <name type="scientific">Streptomyces luteolifulvus</name>
    <dbReference type="NCBI Taxonomy" id="2615112"/>
    <lineage>
        <taxon>Bacteria</taxon>
        <taxon>Bacillati</taxon>
        <taxon>Actinomycetota</taxon>
        <taxon>Actinomycetes</taxon>
        <taxon>Kitasatosporales</taxon>
        <taxon>Streptomycetaceae</taxon>
        <taxon>Streptomyces</taxon>
    </lineage>
</organism>
<keyword evidence="1" id="KW-0732">Signal</keyword>
<gene>
    <name evidence="2" type="ORF">F7R91_06715</name>
</gene>
<evidence type="ECO:0000313" key="3">
    <source>
        <dbReference type="Proteomes" id="UP000442707"/>
    </source>
</evidence>
<proteinExistence type="predicted"/>
<dbReference type="Proteomes" id="UP000442707">
    <property type="component" value="Unassembled WGS sequence"/>
</dbReference>
<name>A0A6H9V6L9_9ACTN</name>
<evidence type="ECO:0000256" key="1">
    <source>
        <dbReference type="SAM" id="SignalP"/>
    </source>
</evidence>
<dbReference type="Gene3D" id="2.130.10.10">
    <property type="entry name" value="YVTN repeat-like/Quinoprotein amine dehydrogenase"/>
    <property type="match status" value="2"/>
</dbReference>
<dbReference type="EMBL" id="VZRB01000003">
    <property type="protein sequence ID" value="KAB1149432.1"/>
    <property type="molecule type" value="Genomic_DNA"/>
</dbReference>
<dbReference type="RefSeq" id="WP_150945469.1">
    <property type="nucleotide sequence ID" value="NZ_VZRB01000003.1"/>
</dbReference>
<dbReference type="AlphaFoldDB" id="A0A6H9V6L9"/>
<feature type="chain" id="PRO_5039531241" evidence="1">
    <location>
        <begin position="24"/>
        <end position="663"/>
    </location>
</feature>
<dbReference type="SUPFAM" id="SSF63825">
    <property type="entry name" value="YWTD domain"/>
    <property type="match status" value="1"/>
</dbReference>